<feature type="chain" id="PRO_5045999379" evidence="1">
    <location>
        <begin position="22"/>
        <end position="123"/>
    </location>
</feature>
<organism evidence="2 3">
    <name type="scientific">Acinetobacter baylyi</name>
    <dbReference type="NCBI Taxonomy" id="202950"/>
    <lineage>
        <taxon>Bacteria</taxon>
        <taxon>Pseudomonadati</taxon>
        <taxon>Pseudomonadota</taxon>
        <taxon>Gammaproteobacteria</taxon>
        <taxon>Moraxellales</taxon>
        <taxon>Moraxellaceae</taxon>
        <taxon>Acinetobacter</taxon>
    </lineage>
</organism>
<protein>
    <submittedName>
        <fullName evidence="2">Uncharacterized protein</fullName>
    </submittedName>
</protein>
<feature type="signal peptide" evidence="1">
    <location>
        <begin position="1"/>
        <end position="21"/>
    </location>
</feature>
<accession>A0ABU0UTT3</accession>
<dbReference type="PROSITE" id="PS51257">
    <property type="entry name" value="PROKAR_LIPOPROTEIN"/>
    <property type="match status" value="1"/>
</dbReference>
<evidence type="ECO:0000256" key="1">
    <source>
        <dbReference type="SAM" id="SignalP"/>
    </source>
</evidence>
<dbReference type="RefSeq" id="WP_004925817.1">
    <property type="nucleotide sequence ID" value="NZ_BCMA01000003.1"/>
</dbReference>
<keyword evidence="1" id="KW-0732">Signal</keyword>
<dbReference type="Proteomes" id="UP001233360">
    <property type="component" value="Unassembled WGS sequence"/>
</dbReference>
<gene>
    <name evidence="2" type="ORF">QE380_000884</name>
</gene>
<reference evidence="2 3" key="1">
    <citation type="submission" date="2023-07" db="EMBL/GenBank/DDBJ databases">
        <title>Functional and genomic diversity of the sorghum phyllosphere microbiome.</title>
        <authorList>
            <person name="Shade A."/>
        </authorList>
    </citation>
    <scope>NUCLEOTIDE SEQUENCE [LARGE SCALE GENOMIC DNA]</scope>
    <source>
        <strain evidence="2 3">SORGH_AS_0887</strain>
    </source>
</reference>
<evidence type="ECO:0000313" key="3">
    <source>
        <dbReference type="Proteomes" id="UP001233360"/>
    </source>
</evidence>
<proteinExistence type="predicted"/>
<dbReference type="GeneID" id="45233730"/>
<keyword evidence="3" id="KW-1185">Reference proteome</keyword>
<name>A0ABU0UTT3_ACIBI</name>
<comment type="caution">
    <text evidence="2">The sequence shown here is derived from an EMBL/GenBank/DDBJ whole genome shotgun (WGS) entry which is preliminary data.</text>
</comment>
<evidence type="ECO:0000313" key="2">
    <source>
        <dbReference type="EMBL" id="MDQ1207961.1"/>
    </source>
</evidence>
<dbReference type="EMBL" id="JAUTBK010000002">
    <property type="protein sequence ID" value="MDQ1207961.1"/>
    <property type="molecule type" value="Genomic_DNA"/>
</dbReference>
<sequence length="123" mass="13047">MNYKLSASVMGIMMLTLAGCASNPTSTNAIQLENNQFEVTGLGKTNVISKNNAITAANKTCGRNTPVVTNEKTDYNGVLKGVVDEQTGRMVEAAAGVIGTFTGKNASLAKDDDYHTTLTFYCK</sequence>